<feature type="DNA-binding region" description="Homeobox" evidence="8">
    <location>
        <begin position="354"/>
        <end position="416"/>
    </location>
</feature>
<keyword evidence="7 8" id="KW-0539">Nucleus</keyword>
<evidence type="ECO:0000256" key="5">
    <source>
        <dbReference type="ARBA" id="ARBA00023155"/>
    </source>
</evidence>
<dbReference type="SMART" id="SM00389">
    <property type="entry name" value="HOX"/>
    <property type="match status" value="1"/>
</dbReference>
<dbReference type="SUPFAM" id="SSF46689">
    <property type="entry name" value="Homeodomain-like"/>
    <property type="match status" value="1"/>
</dbReference>
<evidence type="ECO:0000256" key="9">
    <source>
        <dbReference type="SAM" id="Coils"/>
    </source>
</evidence>
<protein>
    <recommendedName>
        <fullName evidence="10">Homeobox domain-containing protein</fullName>
    </recommendedName>
</protein>
<organism evidence="11 12">
    <name type="scientific">Papaver atlanticum</name>
    <dbReference type="NCBI Taxonomy" id="357466"/>
    <lineage>
        <taxon>Eukaryota</taxon>
        <taxon>Viridiplantae</taxon>
        <taxon>Streptophyta</taxon>
        <taxon>Embryophyta</taxon>
        <taxon>Tracheophyta</taxon>
        <taxon>Spermatophyta</taxon>
        <taxon>Magnoliopsida</taxon>
        <taxon>Ranunculales</taxon>
        <taxon>Papaveraceae</taxon>
        <taxon>Papaveroideae</taxon>
        <taxon>Papaver</taxon>
    </lineage>
</organism>
<dbReference type="AlphaFoldDB" id="A0AAD4X599"/>
<dbReference type="GO" id="GO:0005634">
    <property type="term" value="C:nucleus"/>
    <property type="evidence" value="ECO:0007669"/>
    <property type="project" value="UniProtKB-SubCell"/>
</dbReference>
<comment type="subcellular location">
    <subcellularLocation>
        <location evidence="1 8">Nucleus</location>
    </subcellularLocation>
</comment>
<keyword evidence="9" id="KW-0175">Coiled coil</keyword>
<dbReference type="InterPro" id="IPR008422">
    <property type="entry name" value="KN_HD"/>
</dbReference>
<dbReference type="InterPro" id="IPR001356">
    <property type="entry name" value="HD"/>
</dbReference>
<evidence type="ECO:0000313" key="11">
    <source>
        <dbReference type="EMBL" id="KAI3849102.1"/>
    </source>
</evidence>
<dbReference type="EMBL" id="JAJJMB010016162">
    <property type="protein sequence ID" value="KAI3849102.1"/>
    <property type="molecule type" value="Genomic_DNA"/>
</dbReference>
<sequence>MVSQSSSSDPNSSNFHQFIISDTIPNRAHFEDHEINGPHSRNRNMFSESLLGVLPSIESLRQQMSRSVELVHQQVPTMPNGSSHHNFSRLHLTNQFETSKELDHHGQRLSLSLGSHIPSNGLMSTSDQYTQRYLQQQDFMNSNYVMSDQVDHIRTLENQSNYSTSFERESLAALIGSSRFLKPAQSLLEEFVTVGGKEIDLSSDKSIRRLTRNRRQGVGSFLELRSSLCNSTFSSSMEQELQIKITKLIALLDEVESRYEQYYNQMEEVASLFEVIAGLGAAKSYTAMALQAMSRHFCSVRDSIVTQIRVAKRDLFQGSSPRTRTGLSQLCLFDQEPRQNRLQQLGLIQNQRQPWRPIRGLPENSVTILRSWLFEHFLHPYPTDPEKLMLASQTGLSKNQVSNWFINARVRLWKPMIEEIYKEEFGESSLDLDSSSEAVLTTRKGDISDYAGKEREMGD</sequence>
<dbReference type="SMART" id="SM00574">
    <property type="entry name" value="POX"/>
    <property type="match status" value="1"/>
</dbReference>
<evidence type="ECO:0000256" key="8">
    <source>
        <dbReference type="PROSITE-ProRule" id="PRU00108"/>
    </source>
</evidence>
<comment type="similarity">
    <text evidence="2">Belongs to the TALE/BELL homeobox family.</text>
</comment>
<dbReference type="PROSITE" id="PS50071">
    <property type="entry name" value="HOMEOBOX_2"/>
    <property type="match status" value="1"/>
</dbReference>
<dbReference type="Pfam" id="PF07526">
    <property type="entry name" value="POX"/>
    <property type="match status" value="1"/>
</dbReference>
<accession>A0AAD4X599</accession>
<dbReference type="Pfam" id="PF05920">
    <property type="entry name" value="Homeobox_KN"/>
    <property type="match status" value="1"/>
</dbReference>
<comment type="caution">
    <text evidence="11">The sequence shown here is derived from an EMBL/GenBank/DDBJ whole genome shotgun (WGS) entry which is preliminary data.</text>
</comment>
<proteinExistence type="inferred from homology"/>
<evidence type="ECO:0000256" key="1">
    <source>
        <dbReference type="ARBA" id="ARBA00004123"/>
    </source>
</evidence>
<gene>
    <name evidence="11" type="ORF">MKW98_029027</name>
</gene>
<dbReference type="Proteomes" id="UP001202328">
    <property type="component" value="Unassembled WGS sequence"/>
</dbReference>
<feature type="domain" description="Homeobox" evidence="10">
    <location>
        <begin position="352"/>
        <end position="415"/>
    </location>
</feature>
<evidence type="ECO:0000256" key="6">
    <source>
        <dbReference type="ARBA" id="ARBA00023163"/>
    </source>
</evidence>
<keyword evidence="4 8" id="KW-0238">DNA-binding</keyword>
<keyword evidence="6" id="KW-0804">Transcription</keyword>
<keyword evidence="5 8" id="KW-0371">Homeobox</keyword>
<name>A0AAD4X599_9MAGN</name>
<dbReference type="Gene3D" id="1.10.10.60">
    <property type="entry name" value="Homeodomain-like"/>
    <property type="match status" value="1"/>
</dbReference>
<evidence type="ECO:0000256" key="3">
    <source>
        <dbReference type="ARBA" id="ARBA00023015"/>
    </source>
</evidence>
<reference evidence="11" key="1">
    <citation type="submission" date="2022-04" db="EMBL/GenBank/DDBJ databases">
        <title>A functionally conserved STORR gene fusion in Papaver species that diverged 16.8 million years ago.</title>
        <authorList>
            <person name="Catania T."/>
        </authorList>
    </citation>
    <scope>NUCLEOTIDE SEQUENCE</scope>
    <source>
        <strain evidence="11">S-188037</strain>
    </source>
</reference>
<evidence type="ECO:0000313" key="12">
    <source>
        <dbReference type="Proteomes" id="UP001202328"/>
    </source>
</evidence>
<dbReference type="InterPro" id="IPR009057">
    <property type="entry name" value="Homeodomain-like_sf"/>
</dbReference>
<evidence type="ECO:0000256" key="7">
    <source>
        <dbReference type="ARBA" id="ARBA00023242"/>
    </source>
</evidence>
<dbReference type="GO" id="GO:0003677">
    <property type="term" value="F:DNA binding"/>
    <property type="evidence" value="ECO:0007669"/>
    <property type="project" value="UniProtKB-UniRule"/>
</dbReference>
<dbReference type="PANTHER" id="PTHR11850">
    <property type="entry name" value="HOMEOBOX PROTEIN TRANSCRIPTION FACTORS"/>
    <property type="match status" value="1"/>
</dbReference>
<dbReference type="GO" id="GO:0006355">
    <property type="term" value="P:regulation of DNA-templated transcription"/>
    <property type="evidence" value="ECO:0007669"/>
    <property type="project" value="InterPro"/>
</dbReference>
<keyword evidence="12" id="KW-1185">Reference proteome</keyword>
<evidence type="ECO:0000259" key="10">
    <source>
        <dbReference type="PROSITE" id="PS50071"/>
    </source>
</evidence>
<evidence type="ECO:0000256" key="2">
    <source>
        <dbReference type="ARBA" id="ARBA00006454"/>
    </source>
</evidence>
<keyword evidence="3" id="KW-0805">Transcription regulation</keyword>
<dbReference type="InterPro" id="IPR050224">
    <property type="entry name" value="TALE_homeobox"/>
</dbReference>
<dbReference type="InterPro" id="IPR006563">
    <property type="entry name" value="POX_dom"/>
</dbReference>
<dbReference type="CDD" id="cd00086">
    <property type="entry name" value="homeodomain"/>
    <property type="match status" value="1"/>
</dbReference>
<feature type="coiled-coil region" evidence="9">
    <location>
        <begin position="238"/>
        <end position="272"/>
    </location>
</feature>
<evidence type="ECO:0000256" key="4">
    <source>
        <dbReference type="ARBA" id="ARBA00023125"/>
    </source>
</evidence>